<sequence>MEQSVEQRLLRPAGFLSTFERLASLVPAVILIATAPSYVYQAFCRRRYAKLNSIFWLKLIVVSALSAVQINTVFQWWETLPHETAITHWTAVASYMSMPCLALIALVDHLYVQQPQPFLSIFLLLTMAVDVGAFPTYFCPASLGPAADPRIAVLALKAMLLGLEQVPETNQFLPCGRTSDSRIHGSGCNLWRTPLGTWLRSVLLFGFRGNIEKEQQPELDENLQADQLYEKFATQWRTVDKSSPYALVWALIYTVPDLYLSTALPLIIKSIFRLSQPFLIRDVLLALPHRNLPVHITTRLVSTTVTVYFGLTASSVWAASSRATLTAAIRAITESAMYNKCLLLNASNMEISSISSIVHNDINKLDLFINAVWDNWNIALDTIFNITMLAHWYGPTAILLVVPALLAGANAIRVSRHELNTRQGWRRRTADHIAFTSNILAQIKEVKMLGLGSYFGKLMQKYQRAEISASLPVRDAESIGFIQGAFTESVTPMMAVAIAVFPLISTEALSMPELCAAAGIGLVSMQPLAFAVRSMSDRVRGFDCMDRIQKFLLQRDNRDSRICVPERMRVVERNPSTQQEVITRFAVQFMGASVTFDGQRHVLHDVSILIPRGKITMLYGRTGAGKSLFAKLVIGQAALSSGTLLVATTSIAYCAQVPWIRNISIRDNIIGQSPFDPVWFDLVIYICALDSDLARLAYGALTLAGSGGSSLSAGQRHRISFARSLYAKEDVIVVDDIFTSLDRRTASDIRVRLFGETEVLQEHNITLIMTTTMREHLVDADFALEITDDGSIIETSSEGTGASSDVLPTTLRISSEDNTNGVHAPQPPPLLVTGANDISSRAYGDFSLYNFYLKPAGIFLLLFWAYSLCAAAIVENLPVVFVCLWMEHAPDNQAFFLIFATLSLTNPIYNHFQSITYFYFIYTRTAKALYAKVAETTCRYTLNKTFRWFDSETNNNESSAKLDFLTSTDTDFLLNKFCQDVSLATERLPLLLMPAAWNFVLLIINMTAFGLATSGIVLPSFLLVYLFTVQRFLSRSTRHVRILSSEASTKASRHLSDTVSGADHIYSFGWQPAFSTKLYMLLKDQHRSKLSELCLVLWTQIMLSTSSAVAATSVVTHALHSEQEISPAIFAFAMFSVIVFTNNMTMLIRPWVYSDAVLGGLHGIRDFISSTPVEQDPANTAIVPIEWARRGKIELSCVTAQYRPIGGARHIALDHVTFTIQPGQVVGIAGRTGR</sequence>
<dbReference type="Proteomes" id="UP001148737">
    <property type="component" value="Unassembled WGS sequence"/>
</dbReference>
<organism evidence="1 2">
    <name type="scientific">Lecanicillium saksenae</name>
    <dbReference type="NCBI Taxonomy" id="468837"/>
    <lineage>
        <taxon>Eukaryota</taxon>
        <taxon>Fungi</taxon>
        <taxon>Dikarya</taxon>
        <taxon>Ascomycota</taxon>
        <taxon>Pezizomycotina</taxon>
        <taxon>Sordariomycetes</taxon>
        <taxon>Hypocreomycetidae</taxon>
        <taxon>Hypocreales</taxon>
        <taxon>Cordycipitaceae</taxon>
        <taxon>Lecanicillium</taxon>
    </lineage>
</organism>
<name>A0ACC1R7I9_9HYPO</name>
<evidence type="ECO:0000313" key="1">
    <source>
        <dbReference type="EMBL" id="KAJ3498550.1"/>
    </source>
</evidence>
<evidence type="ECO:0000313" key="2">
    <source>
        <dbReference type="Proteomes" id="UP001148737"/>
    </source>
</evidence>
<accession>A0ACC1R7I9</accession>
<dbReference type="EMBL" id="JANAKD010000045">
    <property type="protein sequence ID" value="KAJ3498550.1"/>
    <property type="molecule type" value="Genomic_DNA"/>
</dbReference>
<proteinExistence type="predicted"/>
<protein>
    <submittedName>
        <fullName evidence="1">Uncharacterized protein</fullName>
    </submittedName>
</protein>
<comment type="caution">
    <text evidence="1">The sequence shown here is derived from an EMBL/GenBank/DDBJ whole genome shotgun (WGS) entry which is preliminary data.</text>
</comment>
<reference evidence="1" key="1">
    <citation type="submission" date="2022-07" db="EMBL/GenBank/DDBJ databases">
        <title>Genome Sequence of Lecanicillium saksenae.</title>
        <authorList>
            <person name="Buettner E."/>
        </authorList>
    </citation>
    <scope>NUCLEOTIDE SEQUENCE</scope>
    <source>
        <strain evidence="1">VT-O1</strain>
    </source>
</reference>
<keyword evidence="2" id="KW-1185">Reference proteome</keyword>
<gene>
    <name evidence="1" type="ORF">NLG97_g1040</name>
</gene>